<keyword evidence="1" id="KW-1133">Transmembrane helix</keyword>
<dbReference type="InterPro" id="IPR007047">
    <property type="entry name" value="Flp_Fap"/>
</dbReference>
<reference evidence="2 3" key="1">
    <citation type="journal article" date="2018" name="Int. J. Syst. Bacteriol.">
        <title>Oceaniradius stylonemae gen. nov., sp. nov., isolated from a red alga, Stylonema cornu-cervi.</title>
        <authorList>
            <person name="Jeong S."/>
        </authorList>
    </citation>
    <scope>NUCLEOTIDE SEQUENCE [LARGE SCALE GENOMIC DNA]</scope>
    <source>
        <strain evidence="2 3">StC1</strain>
    </source>
</reference>
<evidence type="ECO:0000313" key="3">
    <source>
        <dbReference type="Proteomes" id="UP000246132"/>
    </source>
</evidence>
<evidence type="ECO:0000313" key="2">
    <source>
        <dbReference type="EMBL" id="RKF07610.1"/>
    </source>
</evidence>
<protein>
    <submittedName>
        <fullName evidence="2">Flp family type IVb pilin</fullName>
    </submittedName>
</protein>
<comment type="caution">
    <text evidence="2">The sequence shown here is derived from an EMBL/GenBank/DDBJ whole genome shotgun (WGS) entry which is preliminary data.</text>
</comment>
<dbReference type="RefSeq" id="WP_109765589.1">
    <property type="nucleotide sequence ID" value="NZ_CP159474.1"/>
</dbReference>
<feature type="transmembrane region" description="Helical" evidence="1">
    <location>
        <begin position="14"/>
        <end position="34"/>
    </location>
</feature>
<dbReference type="EMBL" id="QFWV02000004">
    <property type="protein sequence ID" value="RKF07610.1"/>
    <property type="molecule type" value="Genomic_DNA"/>
</dbReference>
<evidence type="ECO:0000256" key="1">
    <source>
        <dbReference type="SAM" id="Phobius"/>
    </source>
</evidence>
<keyword evidence="3" id="KW-1185">Reference proteome</keyword>
<gene>
    <name evidence="2" type="ORF">DEM25_007480</name>
</gene>
<organism evidence="2 3">
    <name type="scientific">Oceaniradius stylonematis</name>
    <dbReference type="NCBI Taxonomy" id="2184161"/>
    <lineage>
        <taxon>Bacteria</taxon>
        <taxon>Pseudomonadati</taxon>
        <taxon>Pseudomonadota</taxon>
        <taxon>Alphaproteobacteria</taxon>
        <taxon>Hyphomicrobiales</taxon>
        <taxon>Ahrensiaceae</taxon>
        <taxon>Oceaniradius</taxon>
    </lineage>
</organism>
<accession>A0A3A8AIV5</accession>
<dbReference type="Proteomes" id="UP000246132">
    <property type="component" value="Unassembled WGS sequence"/>
</dbReference>
<proteinExistence type="predicted"/>
<keyword evidence="1" id="KW-0812">Transmembrane</keyword>
<dbReference type="AlphaFoldDB" id="A0A3A8AIV5"/>
<sequence>MFLNFLKDERGSTAIEYGLIAALIAVGVIAGMTATGTSLNELYDTNNGEIGAALD</sequence>
<keyword evidence="1" id="KW-0472">Membrane</keyword>
<name>A0A3A8AIV5_9HYPH</name>
<dbReference type="Pfam" id="PF04964">
    <property type="entry name" value="Flp_Fap"/>
    <property type="match status" value="1"/>
</dbReference>